<name>A0ABS3CP20_9ALTE</name>
<keyword evidence="4" id="KW-0143">Chaperone</keyword>
<evidence type="ECO:0000313" key="6">
    <source>
        <dbReference type="EMBL" id="MBN7818853.1"/>
    </source>
</evidence>
<sequence>MKKINLDHPYSFPALRENSEALIGLLLHESPDIDDLLRLIERRESLIFSHQEELTGEEKKAFLQAELACNQHLNDVIEPMRLEAEMALSQLVRGKKAVKKYKK</sequence>
<keyword evidence="3" id="KW-1005">Bacterial flagellum biogenesis</keyword>
<proteinExistence type="predicted"/>
<protein>
    <recommendedName>
        <fullName evidence="5">Flagellar protein FliT</fullName>
    </recommendedName>
</protein>
<dbReference type="InterPro" id="IPR008622">
    <property type="entry name" value="FliT"/>
</dbReference>
<evidence type="ECO:0000256" key="3">
    <source>
        <dbReference type="ARBA" id="ARBA00022795"/>
    </source>
</evidence>
<evidence type="ECO:0000256" key="4">
    <source>
        <dbReference type="ARBA" id="ARBA00023186"/>
    </source>
</evidence>
<dbReference type="Pfam" id="PF05400">
    <property type="entry name" value="FliT"/>
    <property type="match status" value="1"/>
</dbReference>
<evidence type="ECO:0000256" key="2">
    <source>
        <dbReference type="ARBA" id="ARBA00022490"/>
    </source>
</evidence>
<evidence type="ECO:0000256" key="5">
    <source>
        <dbReference type="ARBA" id="ARBA00093797"/>
    </source>
</evidence>
<comment type="caution">
    <text evidence="6">The sequence shown here is derived from an EMBL/GenBank/DDBJ whole genome shotgun (WGS) entry which is preliminary data.</text>
</comment>
<dbReference type="EMBL" id="JAFKCS010000002">
    <property type="protein sequence ID" value="MBN7818853.1"/>
    <property type="molecule type" value="Genomic_DNA"/>
</dbReference>
<keyword evidence="2" id="KW-0963">Cytoplasm</keyword>
<evidence type="ECO:0000256" key="1">
    <source>
        <dbReference type="ARBA" id="ARBA00004514"/>
    </source>
</evidence>
<dbReference type="RefSeq" id="WP_206592680.1">
    <property type="nucleotide sequence ID" value="NZ_JAFKCS010000002.1"/>
</dbReference>
<gene>
    <name evidence="6" type="ORF">J0A65_03200</name>
</gene>
<evidence type="ECO:0000313" key="7">
    <source>
        <dbReference type="Proteomes" id="UP000663992"/>
    </source>
</evidence>
<accession>A0ABS3CP20</accession>
<reference evidence="6 7" key="1">
    <citation type="submission" date="2021-03" db="EMBL/GenBank/DDBJ databases">
        <title>novel species isolated from a fishpond in China.</title>
        <authorList>
            <person name="Lu H."/>
            <person name="Cai Z."/>
        </authorList>
    </citation>
    <scope>NUCLEOTIDE SEQUENCE [LARGE SCALE GENOMIC DNA]</scope>
    <source>
        <strain evidence="6 7">Y57</strain>
    </source>
</reference>
<comment type="subcellular location">
    <subcellularLocation>
        <location evidence="1">Cytoplasm</location>
        <location evidence="1">Cytosol</location>
    </subcellularLocation>
</comment>
<keyword evidence="7" id="KW-1185">Reference proteome</keyword>
<dbReference type="Proteomes" id="UP000663992">
    <property type="component" value="Unassembled WGS sequence"/>
</dbReference>
<organism evidence="6 7">
    <name type="scientific">Bowmanella yangjiangensis</name>
    <dbReference type="NCBI Taxonomy" id="2811230"/>
    <lineage>
        <taxon>Bacteria</taxon>
        <taxon>Pseudomonadati</taxon>
        <taxon>Pseudomonadota</taxon>
        <taxon>Gammaproteobacteria</taxon>
        <taxon>Alteromonadales</taxon>
        <taxon>Alteromonadaceae</taxon>
        <taxon>Bowmanella</taxon>
    </lineage>
</organism>